<keyword evidence="5" id="KW-0819">tRNA processing</keyword>
<evidence type="ECO:0000256" key="5">
    <source>
        <dbReference type="ARBA" id="ARBA00022694"/>
    </source>
</evidence>
<comment type="subcellular location">
    <subcellularLocation>
        <location evidence="1">Nucleus</location>
    </subcellularLocation>
</comment>
<comment type="function">
    <text evidence="7">Catalyzes the formation of 3-(3-amino-3-carboxypropyl)uridine (acp3U) at position 20 in the D-loop of several cytoplasmic tRNAs (acp3U(20)).</text>
</comment>
<keyword evidence="3" id="KW-0808">Transferase</keyword>
<evidence type="ECO:0000256" key="1">
    <source>
        <dbReference type="ARBA" id="ARBA00004123"/>
    </source>
</evidence>
<protein>
    <recommendedName>
        <fullName evidence="9">tRNA-uridine aminocarboxypropyltransferase 1</fullName>
        <ecNumber evidence="2">2.5.1.25</ecNumber>
    </recommendedName>
    <alternativeName>
        <fullName evidence="10">DTW domain-containing protein 1</fullName>
    </alternativeName>
</protein>
<organism evidence="15">
    <name type="scientific">Thelazia callipaeda</name>
    <name type="common">Oriental eyeworm</name>
    <name type="synonym">Parasitic nematode</name>
    <dbReference type="NCBI Taxonomy" id="103827"/>
    <lineage>
        <taxon>Eukaryota</taxon>
        <taxon>Metazoa</taxon>
        <taxon>Ecdysozoa</taxon>
        <taxon>Nematoda</taxon>
        <taxon>Chromadorea</taxon>
        <taxon>Rhabditida</taxon>
        <taxon>Spirurina</taxon>
        <taxon>Spiruromorpha</taxon>
        <taxon>Thelazioidea</taxon>
        <taxon>Thelaziidae</taxon>
        <taxon>Thelazia</taxon>
    </lineage>
</organism>
<dbReference type="AlphaFoldDB" id="A0A0N5D5E8"/>
<proteinExistence type="inferred from homology"/>
<comment type="catalytic activity">
    <reaction evidence="11">
        <text>a uridine in tRNA + S-adenosyl-L-methionine = a 3-[(3S)-3-amino-3-carboxypropyl]uridine in tRNA + S-methyl-5'-thioadenosine + H(+)</text>
        <dbReference type="Rhea" id="RHEA:62432"/>
        <dbReference type="Rhea" id="RHEA-COMP:13339"/>
        <dbReference type="Rhea" id="RHEA-COMP:16092"/>
        <dbReference type="ChEBI" id="CHEBI:15378"/>
        <dbReference type="ChEBI" id="CHEBI:17509"/>
        <dbReference type="ChEBI" id="CHEBI:59789"/>
        <dbReference type="ChEBI" id="CHEBI:65315"/>
        <dbReference type="ChEBI" id="CHEBI:82930"/>
        <dbReference type="EC" id="2.5.1.25"/>
    </reaction>
</comment>
<comment type="similarity">
    <text evidence="8">Belongs to the TDD superfamily. DTWD1 family.</text>
</comment>
<name>A0A0N5D5E8_THECL</name>
<dbReference type="PANTHER" id="PTHR15627:SF8">
    <property type="entry name" value="TRNA-URIDINE AMINOCARBOXYPROPYLTRANSFERASE 1"/>
    <property type="match status" value="1"/>
</dbReference>
<keyword evidence="6" id="KW-0539">Nucleus</keyword>
<evidence type="ECO:0000256" key="7">
    <source>
        <dbReference type="ARBA" id="ARBA00037050"/>
    </source>
</evidence>
<dbReference type="InterPro" id="IPR005636">
    <property type="entry name" value="DTW"/>
</dbReference>
<evidence type="ECO:0000256" key="6">
    <source>
        <dbReference type="ARBA" id="ARBA00023242"/>
    </source>
</evidence>
<gene>
    <name evidence="13" type="ORF">TCLT_LOCUS8217</name>
</gene>
<dbReference type="Pfam" id="PF03942">
    <property type="entry name" value="DTW"/>
    <property type="match status" value="1"/>
</dbReference>
<dbReference type="EMBL" id="UYYF01004601">
    <property type="protein sequence ID" value="VDN05753.1"/>
    <property type="molecule type" value="Genomic_DNA"/>
</dbReference>
<evidence type="ECO:0000256" key="9">
    <source>
        <dbReference type="ARBA" id="ARBA00039242"/>
    </source>
</evidence>
<accession>A0A0N5D5E8</accession>
<dbReference type="PANTHER" id="PTHR15627">
    <property type="entry name" value="NATURAL KILLER CELL-SPECIFIC ANTIGEN KLIP1"/>
    <property type="match status" value="1"/>
</dbReference>
<dbReference type="OrthoDB" id="3173at2759"/>
<reference evidence="13 14" key="2">
    <citation type="submission" date="2018-11" db="EMBL/GenBank/DDBJ databases">
        <authorList>
            <consortium name="Pathogen Informatics"/>
        </authorList>
    </citation>
    <scope>NUCLEOTIDE SEQUENCE [LARGE SCALE GENOMIC DNA]</scope>
</reference>
<evidence type="ECO:0000256" key="11">
    <source>
        <dbReference type="ARBA" id="ARBA00048718"/>
    </source>
</evidence>
<evidence type="ECO:0000313" key="13">
    <source>
        <dbReference type="EMBL" id="VDN05753.1"/>
    </source>
</evidence>
<evidence type="ECO:0000313" key="14">
    <source>
        <dbReference type="Proteomes" id="UP000276776"/>
    </source>
</evidence>
<keyword evidence="4" id="KW-0949">S-adenosyl-L-methionine</keyword>
<dbReference type="OMA" id="YFCYDCK"/>
<evidence type="ECO:0000256" key="2">
    <source>
        <dbReference type="ARBA" id="ARBA00012386"/>
    </source>
</evidence>
<feature type="domain" description="DTW" evidence="12">
    <location>
        <begin position="28"/>
        <end position="185"/>
    </location>
</feature>
<evidence type="ECO:0000256" key="4">
    <source>
        <dbReference type="ARBA" id="ARBA00022691"/>
    </source>
</evidence>
<evidence type="ECO:0000259" key="12">
    <source>
        <dbReference type="SMART" id="SM01144"/>
    </source>
</evidence>
<reference evidence="15" key="1">
    <citation type="submission" date="2017-02" db="UniProtKB">
        <authorList>
            <consortium name="WormBaseParasite"/>
        </authorList>
    </citation>
    <scope>IDENTIFICATION</scope>
</reference>
<dbReference type="GO" id="GO:0016432">
    <property type="term" value="F:tRNA-uridine aminocarboxypropyltransferase activity"/>
    <property type="evidence" value="ECO:0007669"/>
    <property type="project" value="UniProtKB-EC"/>
</dbReference>
<dbReference type="InterPro" id="IPR051521">
    <property type="entry name" value="tRNA_Mod/Golgi_Maint"/>
</dbReference>
<dbReference type="GO" id="GO:0005634">
    <property type="term" value="C:nucleus"/>
    <property type="evidence" value="ECO:0007669"/>
    <property type="project" value="UniProtKB-SubCell"/>
</dbReference>
<sequence length="188" mass="22160">MMEHLKISDWSALDNLEKKICSNCGRRRMYFCYDCKLYIPGVQNMVPQLKLPVHIDIIKHPQEKNSKSTALHCLLLAPTCTRLFDLTNVPNYNSTKYKQENTALVIQSENGISVHSFVKERGCIKRFVFLDSTWFQIGRLKSLSKIQSLPVITLRSYKTKYWRPQVLFPLFPFLVYFDNFHDYSYLLH</sequence>
<evidence type="ECO:0000256" key="10">
    <source>
        <dbReference type="ARBA" id="ARBA00042508"/>
    </source>
</evidence>
<dbReference type="GO" id="GO:0006400">
    <property type="term" value="P:tRNA modification"/>
    <property type="evidence" value="ECO:0007669"/>
    <property type="project" value="TreeGrafter"/>
</dbReference>
<dbReference type="STRING" id="103827.A0A0N5D5E8"/>
<evidence type="ECO:0000313" key="15">
    <source>
        <dbReference type="WBParaSite" id="TCLT_0000822801-mRNA-1"/>
    </source>
</evidence>
<keyword evidence="14" id="KW-1185">Reference proteome</keyword>
<dbReference type="WBParaSite" id="TCLT_0000822801-mRNA-1">
    <property type="protein sequence ID" value="TCLT_0000822801-mRNA-1"/>
    <property type="gene ID" value="TCLT_0000822801"/>
</dbReference>
<dbReference type="SMART" id="SM01144">
    <property type="entry name" value="DTW"/>
    <property type="match status" value="1"/>
</dbReference>
<dbReference type="Proteomes" id="UP000276776">
    <property type="component" value="Unassembled WGS sequence"/>
</dbReference>
<evidence type="ECO:0000256" key="3">
    <source>
        <dbReference type="ARBA" id="ARBA00022679"/>
    </source>
</evidence>
<evidence type="ECO:0000256" key="8">
    <source>
        <dbReference type="ARBA" id="ARBA00038290"/>
    </source>
</evidence>
<dbReference type="EC" id="2.5.1.25" evidence="2"/>